<reference evidence="1 2" key="1">
    <citation type="journal article" date="2018" name="Nat. Biotechnol.">
        <title>A standardized bacterial taxonomy based on genome phylogeny substantially revises the tree of life.</title>
        <authorList>
            <person name="Parks D.H."/>
            <person name="Chuvochina M."/>
            <person name="Waite D.W."/>
            <person name="Rinke C."/>
            <person name="Skarshewski A."/>
            <person name="Chaumeil P.A."/>
            <person name="Hugenholtz P."/>
        </authorList>
    </citation>
    <scope>NUCLEOTIDE SEQUENCE [LARGE SCALE GENOMIC DNA]</scope>
    <source>
        <strain evidence="1">UBA11482</strain>
    </source>
</reference>
<protein>
    <recommendedName>
        <fullName evidence="3">Lipoprotein</fullName>
    </recommendedName>
</protein>
<evidence type="ECO:0000313" key="1">
    <source>
        <dbReference type="EMBL" id="HBJ10015.1"/>
    </source>
</evidence>
<dbReference type="PROSITE" id="PS51257">
    <property type="entry name" value="PROKAR_LIPOPROTEIN"/>
    <property type="match status" value="1"/>
</dbReference>
<gene>
    <name evidence="1" type="ORF">DDY73_13540</name>
</gene>
<evidence type="ECO:0008006" key="3">
    <source>
        <dbReference type="Google" id="ProtNLM"/>
    </source>
</evidence>
<dbReference type="RefSeq" id="WP_022390029.1">
    <property type="nucleotide sequence ID" value="NZ_AP028032.1"/>
</dbReference>
<evidence type="ECO:0000313" key="2">
    <source>
        <dbReference type="Proteomes" id="UP000262954"/>
    </source>
</evidence>
<dbReference type="EMBL" id="DNWC01000170">
    <property type="protein sequence ID" value="HBJ10015.1"/>
    <property type="molecule type" value="Genomic_DNA"/>
</dbReference>
<comment type="caution">
    <text evidence="1">The sequence shown here is derived from an EMBL/GenBank/DDBJ whole genome shotgun (WGS) entry which is preliminary data.</text>
</comment>
<sequence length="141" mass="16637">MCNWVNKSGVVTIVLFVFCVVFFSCEEISFGKDQDTAEMLCNRVWVDFYDEDDYTECRRELSFYLDGGGIIRYDYYNIYTGDLLDTFSEYFYWDWNIYGHSIDMEFSDGYSYFDDIIVSGNYLSGILDGYKVTFTDGYLLD</sequence>
<proteinExistence type="predicted"/>
<name>A0A354M676_9BACT</name>
<dbReference type="GeneID" id="92927860"/>
<dbReference type="AlphaFoldDB" id="A0A354M676"/>
<organism evidence="1 2">
    <name type="scientific">Coprobacter fastidiosus</name>
    <dbReference type="NCBI Taxonomy" id="1099853"/>
    <lineage>
        <taxon>Bacteria</taxon>
        <taxon>Pseudomonadati</taxon>
        <taxon>Bacteroidota</taxon>
        <taxon>Bacteroidia</taxon>
        <taxon>Bacteroidales</taxon>
        <taxon>Barnesiellaceae</taxon>
        <taxon>Coprobacter</taxon>
    </lineage>
</organism>
<dbReference type="Proteomes" id="UP000262954">
    <property type="component" value="Unassembled WGS sequence"/>
</dbReference>
<accession>A0A354M676</accession>